<evidence type="ECO:0000256" key="4">
    <source>
        <dbReference type="ARBA" id="ARBA00023136"/>
    </source>
</evidence>
<keyword evidence="9" id="KW-1185">Reference proteome</keyword>
<dbReference type="InterPro" id="IPR036390">
    <property type="entry name" value="WH_DNA-bd_sf"/>
</dbReference>
<sequence length="887" mass="99931">MLMANHSSNSSSTTPYVNFDNLYPAILQCFVIILFGYVAGRTGIISITQGKGIGTFVSKFCLPALLFQSMCELKFSQVNWIFLGSILIAKTGVFFAVFCATIVVKRPLNLGCAGLYAIFCTQSNDFALGYPILQALYNDSHPEYLQYIYLIAPISLVFLNPIGFVFMEVHKNKKHHKHSTGVVFLHVFKGIVSNPIVFMTAIGIAGNFIFKQTVPYVIGDILKVLGNAFSATALFYLGLNLVGKLKGQLGIGLVVPILLIATKSILLPLFTWEVIGWLETGQSFNQSESLGMYGFLYGTFPSAPSVFLYASQYGIAQDTIATSMVAGTFISAPLMFVSAKMMTVVVSSELDYKSLLLDTSFDTSILGIICCLWVLGVLIASGRWKGIPHRFLLCLIISQLAACLGMVIYSKSNSQMLWQNYVQFIVLLFGVFGSRCWTAMIAVALCMLHTRSLCYILKNQVWMFFYGFGLPVFLTGFLFLIGRNNLSSEIDPSFHYGYHQTYDDIMFFITTLLSAIMLFINIVIVIVALTIKQRNDQLIGDYAALSLSHEKSDENADENEKKGASNKDIDIINEAQRKSPNHKTYNSCNTIPKVPSIEDILPFPKSNSTSSFTDATSDDGGDEHPLFDTLNERTCLIQKCGPTQRRQCITNLRKYMVASASINDDPQIETSSTPNDALLKEYQSSNHFVLVLLLLLSMLVGLFLCVWKLFNTHPTGIYIEIEFLDGVFNYGQGFLTFAVFGFDTRLIFSKVVRRHISKYKWINVQYVRIRRWLYGVEMVQLPDMSDLDDETVQICKQFTEYHQENCAKMIVKDLRYRLRMYKDVFTGKALCDWLINVGLAKDRLEAIEYGRHLTMGRTLAHVTGEHFFHDLPYFYRFISNEPKYSTC</sequence>
<evidence type="ECO:0000256" key="5">
    <source>
        <dbReference type="SAM" id="MobiDB-lite"/>
    </source>
</evidence>
<dbReference type="Pfam" id="PF03547">
    <property type="entry name" value="Mem_trans"/>
    <property type="match status" value="1"/>
</dbReference>
<evidence type="ECO:0000259" key="7">
    <source>
        <dbReference type="PROSITE" id="PS50186"/>
    </source>
</evidence>
<keyword evidence="2 6" id="KW-0812">Transmembrane</keyword>
<reference evidence="8 9" key="1">
    <citation type="submission" date="2024-01" db="EMBL/GenBank/DDBJ databases">
        <title>The genome of the rayed Mediterranean limpet Patella caerulea (Linnaeus, 1758).</title>
        <authorList>
            <person name="Anh-Thu Weber A."/>
            <person name="Halstead-Nussloch G."/>
        </authorList>
    </citation>
    <scope>NUCLEOTIDE SEQUENCE [LARGE SCALE GENOMIC DNA]</scope>
    <source>
        <strain evidence="8">AATW-2023a</strain>
        <tissue evidence="8">Whole specimen</tissue>
    </source>
</reference>
<evidence type="ECO:0000313" key="8">
    <source>
        <dbReference type="EMBL" id="KAK6166207.1"/>
    </source>
</evidence>
<dbReference type="PROSITE" id="PS50186">
    <property type="entry name" value="DEP"/>
    <property type="match status" value="1"/>
</dbReference>
<feature type="transmembrane region" description="Helical" evidence="6">
    <location>
        <begin position="249"/>
        <end position="270"/>
    </location>
</feature>
<dbReference type="EMBL" id="JAZGQO010000021">
    <property type="protein sequence ID" value="KAK6166207.1"/>
    <property type="molecule type" value="Genomic_DNA"/>
</dbReference>
<dbReference type="InterPro" id="IPR000591">
    <property type="entry name" value="DEP_dom"/>
</dbReference>
<feature type="transmembrane region" description="Helical" evidence="6">
    <location>
        <begin position="187"/>
        <end position="210"/>
    </location>
</feature>
<feature type="transmembrane region" description="Helical" evidence="6">
    <location>
        <begin position="52"/>
        <end position="68"/>
    </location>
</feature>
<keyword evidence="4 6" id="KW-0472">Membrane</keyword>
<feature type="transmembrane region" description="Helical" evidence="6">
    <location>
        <begin position="391"/>
        <end position="409"/>
    </location>
</feature>
<feature type="transmembrane region" description="Helical" evidence="6">
    <location>
        <begin position="730"/>
        <end position="748"/>
    </location>
</feature>
<feature type="transmembrane region" description="Helical" evidence="6">
    <location>
        <begin position="80"/>
        <end position="103"/>
    </location>
</feature>
<feature type="transmembrane region" description="Helical" evidence="6">
    <location>
        <begin position="216"/>
        <end position="237"/>
    </location>
</feature>
<feature type="transmembrane region" description="Helical" evidence="6">
    <location>
        <begin position="365"/>
        <end position="384"/>
    </location>
</feature>
<feature type="transmembrane region" description="Helical" evidence="6">
    <location>
        <begin position="144"/>
        <end position="166"/>
    </location>
</feature>
<feature type="transmembrane region" description="Helical" evidence="6">
    <location>
        <begin position="322"/>
        <end position="345"/>
    </location>
</feature>
<feature type="transmembrane region" description="Helical" evidence="6">
    <location>
        <begin position="421"/>
        <end position="449"/>
    </location>
</feature>
<feature type="transmembrane region" description="Helical" evidence="6">
    <location>
        <begin position="110"/>
        <end position="132"/>
    </location>
</feature>
<dbReference type="InterPro" id="IPR051832">
    <property type="entry name" value="mTOR-Rac_regulators"/>
</dbReference>
<feature type="compositionally biased region" description="Basic and acidic residues" evidence="5">
    <location>
        <begin position="553"/>
        <end position="570"/>
    </location>
</feature>
<dbReference type="Gene3D" id="1.10.10.10">
    <property type="entry name" value="Winged helix-like DNA-binding domain superfamily/Winged helix DNA-binding domain"/>
    <property type="match status" value="1"/>
</dbReference>
<feature type="transmembrane region" description="Helical" evidence="6">
    <location>
        <begin position="505"/>
        <end position="529"/>
    </location>
</feature>
<protein>
    <recommendedName>
        <fullName evidence="7">DEP domain-containing protein</fullName>
    </recommendedName>
</protein>
<dbReference type="Pfam" id="PF00610">
    <property type="entry name" value="DEP"/>
    <property type="match status" value="1"/>
</dbReference>
<feature type="domain" description="DEP" evidence="7">
    <location>
        <begin position="805"/>
        <end position="879"/>
    </location>
</feature>
<gene>
    <name evidence="8" type="ORF">SNE40_022961</name>
</gene>
<dbReference type="GO" id="GO:0055085">
    <property type="term" value="P:transmembrane transport"/>
    <property type="evidence" value="ECO:0007669"/>
    <property type="project" value="InterPro"/>
</dbReference>
<dbReference type="GO" id="GO:0035556">
    <property type="term" value="P:intracellular signal transduction"/>
    <property type="evidence" value="ECO:0007669"/>
    <property type="project" value="InterPro"/>
</dbReference>
<dbReference type="Proteomes" id="UP001347796">
    <property type="component" value="Unassembled WGS sequence"/>
</dbReference>
<name>A0AAN8FXD9_PATCE</name>
<dbReference type="GO" id="GO:0030514">
    <property type="term" value="P:negative regulation of BMP signaling pathway"/>
    <property type="evidence" value="ECO:0007669"/>
    <property type="project" value="TreeGrafter"/>
</dbReference>
<dbReference type="AlphaFoldDB" id="A0AAN8FXD9"/>
<organism evidence="8 9">
    <name type="scientific">Patella caerulea</name>
    <name type="common">Rayed Mediterranean limpet</name>
    <dbReference type="NCBI Taxonomy" id="87958"/>
    <lineage>
        <taxon>Eukaryota</taxon>
        <taxon>Metazoa</taxon>
        <taxon>Spiralia</taxon>
        <taxon>Lophotrochozoa</taxon>
        <taxon>Mollusca</taxon>
        <taxon>Gastropoda</taxon>
        <taxon>Patellogastropoda</taxon>
        <taxon>Patelloidea</taxon>
        <taxon>Patellidae</taxon>
        <taxon>Patella</taxon>
    </lineage>
</organism>
<dbReference type="InterPro" id="IPR004776">
    <property type="entry name" value="Mem_transp_PIN-like"/>
</dbReference>
<comment type="caution">
    <text evidence="8">The sequence shown here is derived from an EMBL/GenBank/DDBJ whole genome shotgun (WGS) entry which is preliminary data.</text>
</comment>
<comment type="subcellular location">
    <subcellularLocation>
        <location evidence="1">Membrane</location>
        <topology evidence="1">Multi-pass membrane protein</topology>
    </subcellularLocation>
</comment>
<feature type="region of interest" description="Disordered" evidence="5">
    <location>
        <begin position="553"/>
        <end position="588"/>
    </location>
</feature>
<feature type="transmembrane region" description="Helical" evidence="6">
    <location>
        <begin position="290"/>
        <end position="310"/>
    </location>
</feature>
<keyword evidence="3 6" id="KW-1133">Transmembrane helix</keyword>
<evidence type="ECO:0000313" key="9">
    <source>
        <dbReference type="Proteomes" id="UP001347796"/>
    </source>
</evidence>
<evidence type="ECO:0000256" key="1">
    <source>
        <dbReference type="ARBA" id="ARBA00004141"/>
    </source>
</evidence>
<feature type="transmembrane region" description="Helical" evidence="6">
    <location>
        <begin position="461"/>
        <end position="481"/>
    </location>
</feature>
<evidence type="ECO:0000256" key="3">
    <source>
        <dbReference type="ARBA" id="ARBA00022989"/>
    </source>
</evidence>
<dbReference type="GO" id="GO:0016020">
    <property type="term" value="C:membrane"/>
    <property type="evidence" value="ECO:0007669"/>
    <property type="project" value="UniProtKB-SubCell"/>
</dbReference>
<dbReference type="SMART" id="SM00049">
    <property type="entry name" value="DEP"/>
    <property type="match status" value="1"/>
</dbReference>
<dbReference type="InterPro" id="IPR036388">
    <property type="entry name" value="WH-like_DNA-bd_sf"/>
</dbReference>
<feature type="transmembrane region" description="Helical" evidence="6">
    <location>
        <begin position="22"/>
        <end position="40"/>
    </location>
</feature>
<evidence type="ECO:0000256" key="2">
    <source>
        <dbReference type="ARBA" id="ARBA00022692"/>
    </source>
</evidence>
<dbReference type="PANTHER" id="PTHR22829">
    <property type="entry name" value="DEP DOMAIN PROTEIN"/>
    <property type="match status" value="1"/>
</dbReference>
<accession>A0AAN8FXD9</accession>
<feature type="transmembrane region" description="Helical" evidence="6">
    <location>
        <begin position="688"/>
        <end position="710"/>
    </location>
</feature>
<proteinExistence type="predicted"/>
<dbReference type="PANTHER" id="PTHR22829:SF5">
    <property type="entry name" value="INTEGRAL MEMBRANE PROTEIN GPR155"/>
    <property type="match status" value="1"/>
</dbReference>
<evidence type="ECO:0000256" key="6">
    <source>
        <dbReference type="SAM" id="Phobius"/>
    </source>
</evidence>
<dbReference type="SUPFAM" id="SSF46785">
    <property type="entry name" value="Winged helix' DNA-binding domain"/>
    <property type="match status" value="1"/>
</dbReference>